<proteinExistence type="predicted"/>
<name>A0AAD7NPX6_9AGAR</name>
<evidence type="ECO:0000313" key="3">
    <source>
        <dbReference type="EMBL" id="KAJ7770799.1"/>
    </source>
</evidence>
<feature type="compositionally biased region" description="Basic and acidic residues" evidence="2">
    <location>
        <begin position="70"/>
        <end position="79"/>
    </location>
</feature>
<accession>A0AAD7NPX6</accession>
<comment type="caution">
    <text evidence="3">The sequence shown here is derived from an EMBL/GenBank/DDBJ whole genome shotgun (WGS) entry which is preliminary data.</text>
</comment>
<sequence>MSRITAVLRDEVKRLKKELDRVYNERDDARDRATGLHADLKEAKSAIDQVNGECIQLREELDRLWSYGDGGRDRKRSQAEVHPPPEGSGKAWRIDAATIEGIDPVDEDMAMPPVDDTTPAAGRIVCGIEAHDREIARLQAQLPPLLGFTHTVELLRIARLPPGWEAHRWDRHGLPVDIRTWTSMFEVHKHQHVWPYGYTLFCHYLFSKGVPGASRTDVQKHALEHYRLYDWVSELLTAVGGDHGALKNGTAIERYKECSPNAVRNYDPTEYGQVIQYRQKPIPAVKFMDDCWTLSYRHLRGANFRQAVLPFSTNKSEWPNKRTFRHSIDVLLLKAMGSMGWYTGRLATLGITVAYATQLSQWPWSDNLALVTERKFIQRMADMGVGIMLMESGCDYARELLLCIMHGEVPPKTSLADWTVEEGADVFDRAHITGSPIYEEPEETDILLRKPGLPYETNALTEPAFHMYEWMHPDVRGIPREEGSRIQALINASCHHPPSNYHVQRRVAAVNPFLTAAQHEAAKQDAMNSWRVVAPVQGPAYAPNVGPTVAHRPALHLVTSTGVSSSRGQPRSRGARLLHEAHPCDDCRDQPQLFHETGRHVTQLLAALAHNCMDLARGGSRTAPVVSYHNRVSTTLETTMVDVLDQSADAPQMEEGEM</sequence>
<keyword evidence="4" id="KW-1185">Reference proteome</keyword>
<protein>
    <submittedName>
        <fullName evidence="3">Uncharacterized protein</fullName>
    </submittedName>
</protein>
<dbReference type="AlphaFoldDB" id="A0AAD7NPX6"/>
<feature type="region of interest" description="Disordered" evidence="2">
    <location>
        <begin position="69"/>
        <end position="91"/>
    </location>
</feature>
<reference evidence="3" key="1">
    <citation type="submission" date="2023-03" db="EMBL/GenBank/DDBJ databases">
        <title>Massive genome expansion in bonnet fungi (Mycena s.s.) driven by repeated elements and novel gene families across ecological guilds.</title>
        <authorList>
            <consortium name="Lawrence Berkeley National Laboratory"/>
            <person name="Harder C.B."/>
            <person name="Miyauchi S."/>
            <person name="Viragh M."/>
            <person name="Kuo A."/>
            <person name="Thoen E."/>
            <person name="Andreopoulos B."/>
            <person name="Lu D."/>
            <person name="Skrede I."/>
            <person name="Drula E."/>
            <person name="Henrissat B."/>
            <person name="Morin E."/>
            <person name="Kohler A."/>
            <person name="Barry K."/>
            <person name="LaButti K."/>
            <person name="Morin E."/>
            <person name="Salamov A."/>
            <person name="Lipzen A."/>
            <person name="Mereny Z."/>
            <person name="Hegedus B."/>
            <person name="Baldrian P."/>
            <person name="Stursova M."/>
            <person name="Weitz H."/>
            <person name="Taylor A."/>
            <person name="Grigoriev I.V."/>
            <person name="Nagy L.G."/>
            <person name="Martin F."/>
            <person name="Kauserud H."/>
        </authorList>
    </citation>
    <scope>NUCLEOTIDE SEQUENCE</scope>
    <source>
        <strain evidence="3">CBHHK188m</strain>
    </source>
</reference>
<organism evidence="3 4">
    <name type="scientific">Mycena maculata</name>
    <dbReference type="NCBI Taxonomy" id="230809"/>
    <lineage>
        <taxon>Eukaryota</taxon>
        <taxon>Fungi</taxon>
        <taxon>Dikarya</taxon>
        <taxon>Basidiomycota</taxon>
        <taxon>Agaricomycotina</taxon>
        <taxon>Agaricomycetes</taxon>
        <taxon>Agaricomycetidae</taxon>
        <taxon>Agaricales</taxon>
        <taxon>Marasmiineae</taxon>
        <taxon>Mycenaceae</taxon>
        <taxon>Mycena</taxon>
    </lineage>
</organism>
<evidence type="ECO:0000256" key="1">
    <source>
        <dbReference type="SAM" id="Coils"/>
    </source>
</evidence>
<gene>
    <name evidence="3" type="ORF">DFH07DRAFT_953798</name>
</gene>
<dbReference type="Gene3D" id="1.20.5.1700">
    <property type="match status" value="1"/>
</dbReference>
<keyword evidence="1" id="KW-0175">Coiled coil</keyword>
<evidence type="ECO:0000313" key="4">
    <source>
        <dbReference type="Proteomes" id="UP001215280"/>
    </source>
</evidence>
<evidence type="ECO:0000256" key="2">
    <source>
        <dbReference type="SAM" id="MobiDB-lite"/>
    </source>
</evidence>
<dbReference type="EMBL" id="JARJLG010000023">
    <property type="protein sequence ID" value="KAJ7770799.1"/>
    <property type="molecule type" value="Genomic_DNA"/>
</dbReference>
<dbReference type="Proteomes" id="UP001215280">
    <property type="component" value="Unassembled WGS sequence"/>
</dbReference>
<feature type="coiled-coil region" evidence="1">
    <location>
        <begin position="5"/>
        <end position="60"/>
    </location>
</feature>